<keyword evidence="7 10" id="KW-0808">Transferase</keyword>
<dbReference type="SMART" id="SM00642">
    <property type="entry name" value="Aamy"/>
    <property type="match status" value="1"/>
</dbReference>
<dbReference type="InterPro" id="IPR006407">
    <property type="entry name" value="GlgB"/>
</dbReference>
<evidence type="ECO:0000259" key="11">
    <source>
        <dbReference type="SMART" id="SM00642"/>
    </source>
</evidence>
<dbReference type="Gene3D" id="2.60.40.10">
    <property type="entry name" value="Immunoglobulins"/>
    <property type="match status" value="1"/>
</dbReference>
<evidence type="ECO:0000256" key="8">
    <source>
        <dbReference type="ARBA" id="ARBA00023056"/>
    </source>
</evidence>
<dbReference type="RefSeq" id="WP_311662083.1">
    <property type="nucleotide sequence ID" value="NZ_JAVRHT010000004.1"/>
</dbReference>
<dbReference type="SUPFAM" id="SSF51011">
    <property type="entry name" value="Glycosyl hydrolase domain"/>
    <property type="match status" value="1"/>
</dbReference>
<comment type="catalytic activity">
    <reaction evidence="1 10">
        <text>Transfers a segment of a (1-&gt;4)-alpha-D-glucan chain to a primary hydroxy group in a similar glucan chain.</text>
        <dbReference type="EC" id="2.4.1.18"/>
    </reaction>
</comment>
<dbReference type="NCBIfam" id="NF008967">
    <property type="entry name" value="PRK12313.1"/>
    <property type="match status" value="1"/>
</dbReference>
<dbReference type="InterPro" id="IPR004193">
    <property type="entry name" value="Glyco_hydro_13_N"/>
</dbReference>
<dbReference type="PIRSF" id="PIRSF000463">
    <property type="entry name" value="GlgB"/>
    <property type="match status" value="1"/>
</dbReference>
<dbReference type="HAMAP" id="MF_00685">
    <property type="entry name" value="GlgB"/>
    <property type="match status" value="1"/>
</dbReference>
<evidence type="ECO:0000256" key="7">
    <source>
        <dbReference type="ARBA" id="ARBA00022679"/>
    </source>
</evidence>
<dbReference type="EC" id="2.4.1.18" evidence="10"/>
<feature type="active site" description="Nucleophile" evidence="10">
    <location>
        <position position="307"/>
    </location>
</feature>
<dbReference type="PANTHER" id="PTHR43651:SF3">
    <property type="entry name" value="1,4-ALPHA-GLUCAN-BRANCHING ENZYME"/>
    <property type="match status" value="1"/>
</dbReference>
<organism evidence="12 13">
    <name type="scientific">Rubrivirga litoralis</name>
    <dbReference type="NCBI Taxonomy" id="3075598"/>
    <lineage>
        <taxon>Bacteria</taxon>
        <taxon>Pseudomonadati</taxon>
        <taxon>Rhodothermota</taxon>
        <taxon>Rhodothermia</taxon>
        <taxon>Rhodothermales</taxon>
        <taxon>Rubricoccaceae</taxon>
        <taxon>Rubrivirga</taxon>
    </lineage>
</organism>
<dbReference type="NCBIfam" id="NF003811">
    <property type="entry name" value="PRK05402.1"/>
    <property type="match status" value="1"/>
</dbReference>
<dbReference type="CDD" id="cd11322">
    <property type="entry name" value="AmyAc_Glg_BE"/>
    <property type="match status" value="1"/>
</dbReference>
<comment type="similarity">
    <text evidence="4 10">Belongs to the glycosyl hydrolase 13 family. GlgB subfamily.</text>
</comment>
<dbReference type="PANTHER" id="PTHR43651">
    <property type="entry name" value="1,4-ALPHA-GLUCAN-BRANCHING ENZYME"/>
    <property type="match status" value="1"/>
</dbReference>
<dbReference type="InterPro" id="IPR037439">
    <property type="entry name" value="Branching_enzy"/>
</dbReference>
<evidence type="ECO:0000256" key="9">
    <source>
        <dbReference type="ARBA" id="ARBA00023277"/>
    </source>
</evidence>
<evidence type="ECO:0000256" key="1">
    <source>
        <dbReference type="ARBA" id="ARBA00000826"/>
    </source>
</evidence>
<comment type="caution">
    <text evidence="12">The sequence shown here is derived from an EMBL/GenBank/DDBJ whole genome shotgun (WGS) entry which is preliminary data.</text>
</comment>
<keyword evidence="13" id="KW-1185">Reference proteome</keyword>
<gene>
    <name evidence="10 12" type="primary">glgB</name>
    <name evidence="12" type="ORF">RM540_03250</name>
</gene>
<evidence type="ECO:0000313" key="12">
    <source>
        <dbReference type="EMBL" id="MDT0630752.1"/>
    </source>
</evidence>
<dbReference type="Pfam" id="PF02806">
    <property type="entry name" value="Alpha-amylase_C"/>
    <property type="match status" value="1"/>
</dbReference>
<keyword evidence="6 10" id="KW-0328">Glycosyltransferase</keyword>
<dbReference type="Pfam" id="PF02922">
    <property type="entry name" value="CBM_48"/>
    <property type="match status" value="1"/>
</dbReference>
<accession>A0ABU3BN71</accession>
<reference evidence="12 13" key="1">
    <citation type="submission" date="2023-09" db="EMBL/GenBank/DDBJ databases">
        <authorList>
            <person name="Rey-Velasco X."/>
        </authorList>
    </citation>
    <scope>NUCLEOTIDE SEQUENCE [LARGE SCALE GENOMIC DNA]</scope>
    <source>
        <strain evidence="12 13">F394</strain>
    </source>
</reference>
<protein>
    <recommendedName>
        <fullName evidence="10">1,4-alpha-glucan branching enzyme GlgB</fullName>
        <ecNumber evidence="10">2.4.1.18</ecNumber>
    </recommendedName>
    <alternativeName>
        <fullName evidence="10">1,4-alpha-D-glucan:1,4-alpha-D-glucan 6-glucosyl-transferase</fullName>
    </alternativeName>
    <alternativeName>
        <fullName evidence="10">Alpha-(1-&gt;4)-glucan branching enzyme</fullName>
    </alternativeName>
    <alternativeName>
        <fullName evidence="10">Glycogen branching enzyme</fullName>
        <shortName evidence="10">BE</shortName>
    </alternativeName>
</protein>
<dbReference type="NCBIfam" id="TIGR01515">
    <property type="entry name" value="branching_enzym"/>
    <property type="match status" value="1"/>
</dbReference>
<dbReference type="CDD" id="cd02855">
    <property type="entry name" value="E_set_GBE_prok_N"/>
    <property type="match status" value="1"/>
</dbReference>
<dbReference type="SUPFAM" id="SSF51445">
    <property type="entry name" value="(Trans)glycosidases"/>
    <property type="match status" value="1"/>
</dbReference>
<dbReference type="InterPro" id="IPR006047">
    <property type="entry name" value="GH13_cat_dom"/>
</dbReference>
<proteinExistence type="inferred from homology"/>
<dbReference type="InterPro" id="IPR044143">
    <property type="entry name" value="GlgB_N_E_set_prok"/>
</dbReference>
<dbReference type="Gene3D" id="2.60.40.1180">
    <property type="entry name" value="Golgi alpha-mannosidase II"/>
    <property type="match status" value="1"/>
</dbReference>
<dbReference type="SUPFAM" id="SSF81296">
    <property type="entry name" value="E set domains"/>
    <property type="match status" value="1"/>
</dbReference>
<evidence type="ECO:0000256" key="2">
    <source>
        <dbReference type="ARBA" id="ARBA00002953"/>
    </source>
</evidence>
<comment type="pathway">
    <text evidence="3 10">Glycan biosynthesis; glycogen biosynthesis.</text>
</comment>
<keyword evidence="9 10" id="KW-0119">Carbohydrate metabolism</keyword>
<evidence type="ECO:0000256" key="3">
    <source>
        <dbReference type="ARBA" id="ARBA00004964"/>
    </source>
</evidence>
<evidence type="ECO:0000256" key="6">
    <source>
        <dbReference type="ARBA" id="ARBA00022676"/>
    </source>
</evidence>
<feature type="active site" description="Proton donor" evidence="10">
    <location>
        <position position="358"/>
    </location>
</feature>
<evidence type="ECO:0000313" key="13">
    <source>
        <dbReference type="Proteomes" id="UP001267426"/>
    </source>
</evidence>
<keyword evidence="5 10" id="KW-0321">Glycogen metabolism</keyword>
<dbReference type="InterPro" id="IPR017853">
    <property type="entry name" value="GH"/>
</dbReference>
<comment type="subunit">
    <text evidence="10">Monomer.</text>
</comment>
<evidence type="ECO:0000256" key="10">
    <source>
        <dbReference type="HAMAP-Rule" id="MF_00685"/>
    </source>
</evidence>
<keyword evidence="8 10" id="KW-0320">Glycogen biosynthesis</keyword>
<dbReference type="InterPro" id="IPR013780">
    <property type="entry name" value="Glyco_hydro_b"/>
</dbReference>
<evidence type="ECO:0000256" key="4">
    <source>
        <dbReference type="ARBA" id="ARBA00009000"/>
    </source>
</evidence>
<comment type="function">
    <text evidence="2 10">Catalyzes the formation of the alpha-1,6-glucosidic linkages in glycogen by scission of a 1,4-alpha-linked oligosaccharide from growing alpha-1,4-glucan chains and the subsequent attachment of the oligosaccharide to the alpha-1,6 position.</text>
</comment>
<dbReference type="Proteomes" id="UP001267426">
    <property type="component" value="Unassembled WGS sequence"/>
</dbReference>
<dbReference type="InterPro" id="IPR013783">
    <property type="entry name" value="Ig-like_fold"/>
</dbReference>
<dbReference type="Pfam" id="PF00128">
    <property type="entry name" value="Alpha-amylase"/>
    <property type="match status" value="2"/>
</dbReference>
<dbReference type="InterPro" id="IPR006048">
    <property type="entry name" value="A-amylase/branching_C"/>
</dbReference>
<dbReference type="EMBL" id="JAVRHT010000004">
    <property type="protein sequence ID" value="MDT0630752.1"/>
    <property type="molecule type" value="Genomic_DNA"/>
</dbReference>
<name>A0ABU3BN71_9BACT</name>
<dbReference type="InterPro" id="IPR014756">
    <property type="entry name" value="Ig_E-set"/>
</dbReference>
<dbReference type="Gene3D" id="3.20.20.80">
    <property type="entry name" value="Glycosidases"/>
    <property type="match status" value="1"/>
</dbReference>
<feature type="domain" description="Glycosyl hydrolase family 13 catalytic" evidence="11">
    <location>
        <begin position="150"/>
        <end position="504"/>
    </location>
</feature>
<sequence>MPKLTKDDVARWDSGRMSDAQTRLGAHPNKTGTWFATWAPHADYVAVVGEFNDWDPGAHPLKEVGGGLWSAFVRGAKPGARYKYRVAREGYVADKTDPYAFALEPPADGGSGVAGLASVVTTLDFDWSDDEWMRTRKGPETLNEPVSIYEVHLGSWQHKAHGESLGYREIAEPLADHVERLGFTHVELMPVMEHPYYGSWGYQVAGFFAPTFRYGSPEDFATLVDTLHRRGIGVLLDWVPAHFAADPQSLVHFDGTPLYEYGDERMRVHPDWGTYVFDYAKPGVRNFLLSSARHWVEAYHIDGLRFDAVASMLYRDYSRTEWTPNAHGGRENFEAIDFLKTVNEEVFAHNPTAMTVAEESTAWPGVSQPTFNGGLGFLYKWNMGWMHDTLAYFEEDPVNRTYHHHNLTFPLVYAHAEHYALPLSHDEVVHGKGSLWGKMPGDDWQKAANLRLLYGHQVGHPGKKLLFMGQEWGQRGEWSHDHALDWSQSEQPLHAGVQRWVEDAFALYRDHPALWQDEPGGFEWVDFGDRENSVVSYLRTGRGGEQLLFVLNATPVPRDNYRIGVPEEGRWTERLNSDAETYGGGGVGNLGGVESTPVPAHGRPASVVLTLPPLGVLVLEHEGAGRTAAATSA</sequence>
<evidence type="ECO:0000256" key="5">
    <source>
        <dbReference type="ARBA" id="ARBA00022600"/>
    </source>
</evidence>